<dbReference type="EMBL" id="NHYD01000229">
    <property type="protein sequence ID" value="PPQ94836.1"/>
    <property type="molecule type" value="Genomic_DNA"/>
</dbReference>
<sequence>MASTPLQENWVIENVPEDVWQDIFKMAILDDPDIDAASRTTRTVEKSLYLSHVCSRFYNIIADVPDLWTDIVLRMDQYGNSSPKERLIILAFKRASTKPLTLSLAYSLVKINLGYNAPSAYLGSNIPSSLSRKIVLTSFVHFALNVHRAKYLRIDAHLLNTTCIRNFAVNKTLVSRAASDCIFVNRHAPLLEKLELVGSLRRPAPEEYEIGLYVKGLAPFLRRAVQMSPKLHTLVLRRPLAGQPVMIHDPQIYCHTLVNLDVSEGCMPASELYLILSSAGALARCKIGRLVGTIPSRARARYLPSLRELFLVGSSHTTDYARSPPLTHFLSFVKAPSLKTLVLRRDREWLQQYFLLFITHSAFSLEHLVLDREQSTEQQKLEFLCLLPNLKFLEIHSMFDSDKNPGIGPHHLTDAFAKCLTTWDVSRGEFSICPRLESFGYDKNGVEVDADDPVLSSMIEYRWNGAPGRRYLKAVSVCGVGRCSLYDIQRLLVLQKEGLDVTFYEPPCSKKFICRE</sequence>
<dbReference type="InterPro" id="IPR032675">
    <property type="entry name" value="LRR_dom_sf"/>
</dbReference>
<dbReference type="AlphaFoldDB" id="A0A409XVQ6"/>
<protein>
    <recommendedName>
        <fullName evidence="3">F-box domain-containing protein</fullName>
    </recommendedName>
</protein>
<dbReference type="InParanoid" id="A0A409XVQ6"/>
<accession>A0A409XVQ6</accession>
<dbReference type="Proteomes" id="UP000283269">
    <property type="component" value="Unassembled WGS sequence"/>
</dbReference>
<proteinExistence type="predicted"/>
<evidence type="ECO:0008006" key="3">
    <source>
        <dbReference type="Google" id="ProtNLM"/>
    </source>
</evidence>
<evidence type="ECO:0000313" key="1">
    <source>
        <dbReference type="EMBL" id="PPQ94836.1"/>
    </source>
</evidence>
<comment type="caution">
    <text evidence="1">The sequence shown here is derived from an EMBL/GenBank/DDBJ whole genome shotgun (WGS) entry which is preliminary data.</text>
</comment>
<dbReference type="OrthoDB" id="2269034at2759"/>
<dbReference type="Gene3D" id="3.80.10.10">
    <property type="entry name" value="Ribonuclease Inhibitor"/>
    <property type="match status" value="1"/>
</dbReference>
<gene>
    <name evidence="1" type="ORF">CVT25_007473</name>
</gene>
<reference evidence="1 2" key="1">
    <citation type="journal article" date="2018" name="Evol. Lett.">
        <title>Horizontal gene cluster transfer increased hallucinogenic mushroom diversity.</title>
        <authorList>
            <person name="Reynolds H.T."/>
            <person name="Vijayakumar V."/>
            <person name="Gluck-Thaler E."/>
            <person name="Korotkin H.B."/>
            <person name="Matheny P.B."/>
            <person name="Slot J.C."/>
        </authorList>
    </citation>
    <scope>NUCLEOTIDE SEQUENCE [LARGE SCALE GENOMIC DNA]</scope>
    <source>
        <strain evidence="1 2">2631</strain>
    </source>
</reference>
<dbReference type="SUPFAM" id="SSF52047">
    <property type="entry name" value="RNI-like"/>
    <property type="match status" value="1"/>
</dbReference>
<dbReference type="STRING" id="93625.A0A409XVQ6"/>
<name>A0A409XVQ6_PSICY</name>
<evidence type="ECO:0000313" key="2">
    <source>
        <dbReference type="Proteomes" id="UP000283269"/>
    </source>
</evidence>
<organism evidence="1 2">
    <name type="scientific">Psilocybe cyanescens</name>
    <dbReference type="NCBI Taxonomy" id="93625"/>
    <lineage>
        <taxon>Eukaryota</taxon>
        <taxon>Fungi</taxon>
        <taxon>Dikarya</taxon>
        <taxon>Basidiomycota</taxon>
        <taxon>Agaricomycotina</taxon>
        <taxon>Agaricomycetes</taxon>
        <taxon>Agaricomycetidae</taxon>
        <taxon>Agaricales</taxon>
        <taxon>Agaricineae</taxon>
        <taxon>Strophariaceae</taxon>
        <taxon>Psilocybe</taxon>
    </lineage>
</organism>
<keyword evidence="2" id="KW-1185">Reference proteome</keyword>